<feature type="region of interest" description="Disordered" evidence="1">
    <location>
        <begin position="41"/>
        <end position="68"/>
    </location>
</feature>
<keyword evidence="3" id="KW-1185">Reference proteome</keyword>
<evidence type="ECO:0000256" key="1">
    <source>
        <dbReference type="SAM" id="MobiDB-lite"/>
    </source>
</evidence>
<name>W9S5F3_9ROSA</name>
<dbReference type="Proteomes" id="UP000030645">
    <property type="component" value="Unassembled WGS sequence"/>
</dbReference>
<accession>W9S5F3</accession>
<reference evidence="3" key="1">
    <citation type="submission" date="2013-01" db="EMBL/GenBank/DDBJ databases">
        <title>Draft Genome Sequence of a Mulberry Tree, Morus notabilis C.K. Schneid.</title>
        <authorList>
            <person name="He N."/>
            <person name="Zhao S."/>
        </authorList>
    </citation>
    <scope>NUCLEOTIDE SEQUENCE</scope>
</reference>
<dbReference type="AlphaFoldDB" id="W9S5F3"/>
<protein>
    <submittedName>
        <fullName evidence="2">Uncharacterized protein</fullName>
    </submittedName>
</protein>
<dbReference type="EMBL" id="KE345791">
    <property type="protein sequence ID" value="EXC16433.1"/>
    <property type="molecule type" value="Genomic_DNA"/>
</dbReference>
<evidence type="ECO:0000313" key="3">
    <source>
        <dbReference type="Proteomes" id="UP000030645"/>
    </source>
</evidence>
<sequence length="68" mass="7295">MHYSGNIATTTAAAAATTTAAAAAISNEKPLFRQYSCNGSENSNLPWDDYCTYSNPPNRRTQPKPPST</sequence>
<proteinExistence type="predicted"/>
<evidence type="ECO:0000313" key="2">
    <source>
        <dbReference type="EMBL" id="EXC16433.1"/>
    </source>
</evidence>
<organism evidence="2 3">
    <name type="scientific">Morus notabilis</name>
    <dbReference type="NCBI Taxonomy" id="981085"/>
    <lineage>
        <taxon>Eukaryota</taxon>
        <taxon>Viridiplantae</taxon>
        <taxon>Streptophyta</taxon>
        <taxon>Embryophyta</taxon>
        <taxon>Tracheophyta</taxon>
        <taxon>Spermatophyta</taxon>
        <taxon>Magnoliopsida</taxon>
        <taxon>eudicotyledons</taxon>
        <taxon>Gunneridae</taxon>
        <taxon>Pentapetalae</taxon>
        <taxon>rosids</taxon>
        <taxon>fabids</taxon>
        <taxon>Rosales</taxon>
        <taxon>Moraceae</taxon>
        <taxon>Moreae</taxon>
        <taxon>Morus</taxon>
    </lineage>
</organism>
<gene>
    <name evidence="2" type="ORF">L484_004444</name>
</gene>